<organism evidence="4 5">
    <name type="scientific">Nitratireductor indicus C115</name>
    <dbReference type="NCBI Taxonomy" id="1231190"/>
    <lineage>
        <taxon>Bacteria</taxon>
        <taxon>Pseudomonadati</taxon>
        <taxon>Pseudomonadota</taxon>
        <taxon>Alphaproteobacteria</taxon>
        <taxon>Hyphomicrobiales</taxon>
        <taxon>Phyllobacteriaceae</taxon>
        <taxon>Nitratireductor</taxon>
    </lineage>
</organism>
<evidence type="ECO:0000256" key="1">
    <source>
        <dbReference type="ARBA" id="ARBA00022679"/>
    </source>
</evidence>
<feature type="domain" description="Glycosyl transferase family 1" evidence="2">
    <location>
        <begin position="171"/>
        <end position="297"/>
    </location>
</feature>
<dbReference type="Gene3D" id="3.40.50.2000">
    <property type="entry name" value="Glycogen Phosphorylase B"/>
    <property type="match status" value="2"/>
</dbReference>
<proteinExistence type="predicted"/>
<evidence type="ECO:0000259" key="3">
    <source>
        <dbReference type="Pfam" id="PF13439"/>
    </source>
</evidence>
<gene>
    <name evidence="4" type="ORF">NA8A_17443</name>
</gene>
<dbReference type="PANTHER" id="PTHR46401">
    <property type="entry name" value="GLYCOSYLTRANSFERASE WBBK-RELATED"/>
    <property type="match status" value="1"/>
</dbReference>
<dbReference type="GO" id="GO:0016757">
    <property type="term" value="F:glycosyltransferase activity"/>
    <property type="evidence" value="ECO:0007669"/>
    <property type="project" value="InterPro"/>
</dbReference>
<keyword evidence="1 4" id="KW-0808">Transferase</keyword>
<protein>
    <submittedName>
        <fullName evidence="4">Glycosyltransferase</fullName>
    </submittedName>
</protein>
<dbReference type="PATRIC" id="fig|1231190.3.peg.3606"/>
<dbReference type="AlphaFoldDB" id="K2NPK0"/>
<sequence>MKPMRILYGYRYGIVGGVSTQLILRQGALRRAGHDCELFFTQDNGLGAVLTERQGIHFGSPAKFRRLVRAGRFDAVVIIDTPELLDLAAGLVFHRVPVFLDIHTTTSAGLAYLRDVDISKLSGIMVPTVYSSNLVRARLPKADRVSVVPNIIDSDLFAPRPITDTSEEQEKDLTREFVWVGKLDQHKNWRLALIYTALFKQLLGNVRLTLIGGYTAPEKQARAFFDLACELGVSSDVDWLDRVENRMLPAIYCRSAESGGAMLVTSRDESFGMAAAEALLCGCPLIANDLPVFREVFPDSPLVQLLDIWRPEEVAAAAGRLSRPDTAQVEELRNELAARYGPQAFLVSMEKALGGMNAA</sequence>
<dbReference type="STRING" id="721133.SAMN05216176_108264"/>
<dbReference type="CDD" id="cd03801">
    <property type="entry name" value="GT4_PimA-like"/>
    <property type="match status" value="1"/>
</dbReference>
<feature type="domain" description="Glycosyltransferase subfamily 4-like N-terminal" evidence="3">
    <location>
        <begin position="15"/>
        <end position="155"/>
    </location>
</feature>
<reference evidence="4 5" key="1">
    <citation type="journal article" date="2012" name="J. Bacteriol.">
        <title>Genome Sequence of Nitratireductor indicus Type Strain C115.</title>
        <authorList>
            <person name="Lai Q."/>
            <person name="Li G."/>
            <person name="Yu Z."/>
            <person name="Shao Z."/>
        </authorList>
    </citation>
    <scope>NUCLEOTIDE SEQUENCE [LARGE SCALE GENOMIC DNA]</scope>
    <source>
        <strain evidence="4 5">C115</strain>
    </source>
</reference>
<name>K2NPK0_9HYPH</name>
<dbReference type="GO" id="GO:0009103">
    <property type="term" value="P:lipopolysaccharide biosynthetic process"/>
    <property type="evidence" value="ECO:0007669"/>
    <property type="project" value="TreeGrafter"/>
</dbReference>
<dbReference type="InterPro" id="IPR001296">
    <property type="entry name" value="Glyco_trans_1"/>
</dbReference>
<dbReference type="EMBL" id="AMSI01000012">
    <property type="protein sequence ID" value="EKF41300.1"/>
    <property type="molecule type" value="Genomic_DNA"/>
</dbReference>
<accession>K2NPK0</accession>
<dbReference type="Proteomes" id="UP000007374">
    <property type="component" value="Unassembled WGS sequence"/>
</dbReference>
<dbReference type="InterPro" id="IPR028098">
    <property type="entry name" value="Glyco_trans_4-like_N"/>
</dbReference>
<dbReference type="PANTHER" id="PTHR46401:SF2">
    <property type="entry name" value="GLYCOSYLTRANSFERASE WBBK-RELATED"/>
    <property type="match status" value="1"/>
</dbReference>
<dbReference type="Pfam" id="PF00534">
    <property type="entry name" value="Glycos_transf_1"/>
    <property type="match status" value="1"/>
</dbReference>
<comment type="caution">
    <text evidence="4">The sequence shown here is derived from an EMBL/GenBank/DDBJ whole genome shotgun (WGS) entry which is preliminary data.</text>
</comment>
<evidence type="ECO:0000259" key="2">
    <source>
        <dbReference type="Pfam" id="PF00534"/>
    </source>
</evidence>
<dbReference type="Pfam" id="PF13439">
    <property type="entry name" value="Glyco_transf_4"/>
    <property type="match status" value="1"/>
</dbReference>
<evidence type="ECO:0000313" key="5">
    <source>
        <dbReference type="Proteomes" id="UP000007374"/>
    </source>
</evidence>
<keyword evidence="5" id="KW-1185">Reference proteome</keyword>
<evidence type="ECO:0000313" key="4">
    <source>
        <dbReference type="EMBL" id="EKF41300.1"/>
    </source>
</evidence>
<dbReference type="SUPFAM" id="SSF53756">
    <property type="entry name" value="UDP-Glycosyltransferase/glycogen phosphorylase"/>
    <property type="match status" value="1"/>
</dbReference>
<dbReference type="eggNOG" id="COG0438">
    <property type="taxonomic scope" value="Bacteria"/>
</dbReference>